<comment type="similarity">
    <text evidence="1">Belongs to the HupF/HypC family.</text>
</comment>
<gene>
    <name evidence="2" type="ORF">AACH10_17260</name>
</gene>
<dbReference type="PRINTS" id="PR00445">
    <property type="entry name" value="HUPFHYPC"/>
</dbReference>
<dbReference type="Proteomes" id="UP001365405">
    <property type="component" value="Unassembled WGS sequence"/>
</dbReference>
<dbReference type="Pfam" id="PF01455">
    <property type="entry name" value="HupF_HypC"/>
    <property type="match status" value="1"/>
</dbReference>
<dbReference type="Gene3D" id="2.30.30.140">
    <property type="match status" value="1"/>
</dbReference>
<dbReference type="EMBL" id="JBBUTH010000008">
    <property type="protein sequence ID" value="MEK8052004.1"/>
    <property type="molecule type" value="Genomic_DNA"/>
</dbReference>
<reference evidence="2 3" key="1">
    <citation type="submission" date="2024-04" db="EMBL/GenBank/DDBJ databases">
        <title>Novel species of the genus Ideonella isolated from streams.</title>
        <authorList>
            <person name="Lu H."/>
        </authorList>
    </citation>
    <scope>NUCLEOTIDE SEQUENCE [LARGE SCALE GENOMIC DNA]</scope>
    <source>
        <strain evidence="2 3">DXS22W</strain>
    </source>
</reference>
<dbReference type="RefSeq" id="WP_341411700.1">
    <property type="nucleotide sequence ID" value="NZ_JBBUTH010000008.1"/>
</dbReference>
<evidence type="ECO:0000256" key="1">
    <source>
        <dbReference type="ARBA" id="ARBA00006018"/>
    </source>
</evidence>
<dbReference type="PANTHER" id="PTHR35177">
    <property type="entry name" value="HYDROGENASE MATURATION FACTOR HYBG"/>
    <property type="match status" value="1"/>
</dbReference>
<sequence length="102" mass="10692">MCIGIPMQVVAMREGFAQATGRGEQREVSTALVGPVQPGYWLLVFLDGARELIDAARAAEVNATLDLVQAAMDGGQPDPRHDPGFSLPSAMTAEQLAALAGQ</sequence>
<organism evidence="2 3">
    <name type="scientific">Pseudaquabacterium inlustre</name>
    <dbReference type="NCBI Taxonomy" id="2984192"/>
    <lineage>
        <taxon>Bacteria</taxon>
        <taxon>Pseudomonadati</taxon>
        <taxon>Pseudomonadota</taxon>
        <taxon>Betaproteobacteria</taxon>
        <taxon>Burkholderiales</taxon>
        <taxon>Sphaerotilaceae</taxon>
        <taxon>Pseudaquabacterium</taxon>
    </lineage>
</organism>
<dbReference type="PROSITE" id="PS01097">
    <property type="entry name" value="HUPF_HYPC"/>
    <property type="match status" value="1"/>
</dbReference>
<dbReference type="SUPFAM" id="SSF159127">
    <property type="entry name" value="HupF/HypC-like"/>
    <property type="match status" value="1"/>
</dbReference>
<dbReference type="InterPro" id="IPR001109">
    <property type="entry name" value="Hydrogenase_HupF/HypC"/>
</dbReference>
<comment type="caution">
    <text evidence="2">The sequence shown here is derived from an EMBL/GenBank/DDBJ whole genome shotgun (WGS) entry which is preliminary data.</text>
</comment>
<accession>A0ABU9CJH0</accession>
<proteinExistence type="inferred from homology"/>
<dbReference type="PANTHER" id="PTHR35177:SF1">
    <property type="entry name" value="HYDROGENASE MATURATION FACTOR HYPC"/>
    <property type="match status" value="1"/>
</dbReference>
<protein>
    <submittedName>
        <fullName evidence="2">HypC/HybG/HupF family hydrogenase formation chaperone</fullName>
    </submittedName>
</protein>
<evidence type="ECO:0000313" key="3">
    <source>
        <dbReference type="Proteomes" id="UP001365405"/>
    </source>
</evidence>
<dbReference type="NCBIfam" id="TIGR00074">
    <property type="entry name" value="hypC_hupF"/>
    <property type="match status" value="1"/>
</dbReference>
<evidence type="ECO:0000313" key="2">
    <source>
        <dbReference type="EMBL" id="MEK8052004.1"/>
    </source>
</evidence>
<name>A0ABU9CJH0_9BURK</name>
<keyword evidence="3" id="KW-1185">Reference proteome</keyword>
<dbReference type="InterPro" id="IPR019812">
    <property type="entry name" value="Hydgase_assmbl_chp_CS"/>
</dbReference>